<dbReference type="AlphaFoldDB" id="A0AAC8PWN8"/>
<gene>
    <name evidence="2" type="ORF">AAX06_09760</name>
</gene>
<dbReference type="EMBL" id="CP011376">
    <property type="protein sequence ID" value="AKG08378.1"/>
    <property type="molecule type" value="Genomic_DNA"/>
</dbReference>
<reference evidence="2 3" key="1">
    <citation type="submission" date="2015-05" db="EMBL/GenBank/DDBJ databases">
        <authorList>
            <person name="Dickey A."/>
            <person name="Clawson M."/>
            <person name="Bono J."/>
            <person name="Loy J.D."/>
        </authorList>
    </citation>
    <scope>NUCLEOTIDE SEQUENCE [LARGE SCALE GENOMIC DNA]</scope>
    <source>
        <strain evidence="2 3">22581</strain>
    </source>
</reference>
<dbReference type="RefSeq" id="WP_046696029.1">
    <property type="nucleotide sequence ID" value="NZ_CP011376.1"/>
</dbReference>
<keyword evidence="1" id="KW-0732">Signal</keyword>
<accession>A0AAC8PWN8</accession>
<sequence length="101" mass="11514">MKKLIILTNVLLMTGCLHAPPEAYEVYHRHHTNDEQTKEDMKACGFPDVLNTDHYFVHYENDYVISSLCMEQKGCRDKAIRGRGGICSANLLKNTEACRTP</sequence>
<organism evidence="2 3">
    <name type="scientific">Moraxella bovoculi</name>
    <dbReference type="NCBI Taxonomy" id="386891"/>
    <lineage>
        <taxon>Bacteria</taxon>
        <taxon>Pseudomonadati</taxon>
        <taxon>Pseudomonadota</taxon>
        <taxon>Gammaproteobacteria</taxon>
        <taxon>Moraxellales</taxon>
        <taxon>Moraxellaceae</taxon>
        <taxon>Moraxella</taxon>
    </lineage>
</organism>
<evidence type="ECO:0000256" key="1">
    <source>
        <dbReference type="SAM" id="SignalP"/>
    </source>
</evidence>
<evidence type="ECO:0000313" key="2">
    <source>
        <dbReference type="EMBL" id="AKG08378.1"/>
    </source>
</evidence>
<dbReference type="Proteomes" id="UP000077465">
    <property type="component" value="Chromosome"/>
</dbReference>
<dbReference type="PROSITE" id="PS51257">
    <property type="entry name" value="PROKAR_LIPOPROTEIN"/>
    <property type="match status" value="1"/>
</dbReference>
<evidence type="ECO:0008006" key="4">
    <source>
        <dbReference type="Google" id="ProtNLM"/>
    </source>
</evidence>
<feature type="signal peptide" evidence="1">
    <location>
        <begin position="1"/>
        <end position="19"/>
    </location>
</feature>
<name>A0AAC8PWN8_9GAMM</name>
<feature type="chain" id="PRO_5042148660" description="Lipoprotein" evidence="1">
    <location>
        <begin position="20"/>
        <end position="101"/>
    </location>
</feature>
<protein>
    <recommendedName>
        <fullName evidence="4">Lipoprotein</fullName>
    </recommendedName>
</protein>
<evidence type="ECO:0000313" key="3">
    <source>
        <dbReference type="Proteomes" id="UP000077465"/>
    </source>
</evidence>
<proteinExistence type="predicted"/>